<proteinExistence type="inferred from homology"/>
<comment type="similarity">
    <text evidence="2 11">Belongs to the mitochondrial carrier (TC 2.A.29) family.</text>
</comment>
<dbReference type="PANTHER" id="PTHR45624:SF51">
    <property type="entry name" value="CARRIER PROTEIN YMC2, MITOCHONDRIAL-RELATED"/>
    <property type="match status" value="1"/>
</dbReference>
<evidence type="ECO:0000256" key="5">
    <source>
        <dbReference type="ARBA" id="ARBA00022737"/>
    </source>
</evidence>
<dbReference type="GO" id="GO:0005743">
    <property type="term" value="C:mitochondrial inner membrane"/>
    <property type="evidence" value="ECO:0007669"/>
    <property type="project" value="UniProtKB-SubCell"/>
</dbReference>
<dbReference type="PROSITE" id="PS50920">
    <property type="entry name" value="SOLCAR"/>
    <property type="match status" value="3"/>
</dbReference>
<dbReference type="RefSeq" id="XP_064851679.1">
    <property type="nucleotide sequence ID" value="XM_064995607.1"/>
</dbReference>
<dbReference type="GO" id="GO:1990575">
    <property type="term" value="P:mitochondrial L-ornithine transmembrane transport"/>
    <property type="evidence" value="ECO:0007669"/>
    <property type="project" value="TreeGrafter"/>
</dbReference>
<dbReference type="GO" id="GO:0000064">
    <property type="term" value="F:L-ornithine transmembrane transporter activity"/>
    <property type="evidence" value="ECO:0007669"/>
    <property type="project" value="TreeGrafter"/>
</dbReference>
<evidence type="ECO:0000256" key="9">
    <source>
        <dbReference type="ARBA" id="ARBA00023136"/>
    </source>
</evidence>
<evidence type="ECO:0000256" key="2">
    <source>
        <dbReference type="ARBA" id="ARBA00006375"/>
    </source>
</evidence>
<reference evidence="13 14" key="1">
    <citation type="journal article" date="2023" name="Elife">
        <title>Identification of key yeast species and microbe-microbe interactions impacting larval growth of Drosophila in the wild.</title>
        <authorList>
            <person name="Mure A."/>
            <person name="Sugiura Y."/>
            <person name="Maeda R."/>
            <person name="Honda K."/>
            <person name="Sakurai N."/>
            <person name="Takahashi Y."/>
            <person name="Watada M."/>
            <person name="Katoh T."/>
            <person name="Gotoh A."/>
            <person name="Gotoh Y."/>
            <person name="Taniguchi I."/>
            <person name="Nakamura K."/>
            <person name="Hayashi T."/>
            <person name="Katayama T."/>
            <person name="Uemura T."/>
            <person name="Hattori Y."/>
        </authorList>
    </citation>
    <scope>NUCLEOTIDE SEQUENCE [LARGE SCALE GENOMIC DNA]</scope>
    <source>
        <strain evidence="13 14">SC-9</strain>
    </source>
</reference>
<feature type="transmembrane region" description="Helical" evidence="12">
    <location>
        <begin position="115"/>
        <end position="134"/>
    </location>
</feature>
<dbReference type="EMBL" id="BTFZ01000003">
    <property type="protein sequence ID" value="GMM34679.1"/>
    <property type="molecule type" value="Genomic_DNA"/>
</dbReference>
<organism evidence="13 14">
    <name type="scientific">Saccharomycopsis crataegensis</name>
    <dbReference type="NCBI Taxonomy" id="43959"/>
    <lineage>
        <taxon>Eukaryota</taxon>
        <taxon>Fungi</taxon>
        <taxon>Dikarya</taxon>
        <taxon>Ascomycota</taxon>
        <taxon>Saccharomycotina</taxon>
        <taxon>Saccharomycetes</taxon>
        <taxon>Saccharomycopsidaceae</taxon>
        <taxon>Saccharomycopsis</taxon>
    </lineage>
</organism>
<feature type="repeat" description="Solcar" evidence="10">
    <location>
        <begin position="19"/>
        <end position="102"/>
    </location>
</feature>
<dbReference type="InterPro" id="IPR023395">
    <property type="entry name" value="MCP_dom_sf"/>
</dbReference>
<dbReference type="InterPro" id="IPR002067">
    <property type="entry name" value="MCP"/>
</dbReference>
<dbReference type="PRINTS" id="PR00926">
    <property type="entry name" value="MITOCARRIER"/>
</dbReference>
<comment type="subcellular location">
    <subcellularLocation>
        <location evidence="1">Mitochondrion inner membrane</location>
        <topology evidence="1">Multi-pass membrane protein</topology>
    </subcellularLocation>
</comment>
<name>A0AAV5QJT1_9ASCO</name>
<dbReference type="GeneID" id="90072658"/>
<protein>
    <submittedName>
        <fullName evidence="13">Organic acid transporter</fullName>
    </submittedName>
</protein>
<evidence type="ECO:0000313" key="13">
    <source>
        <dbReference type="EMBL" id="GMM34679.1"/>
    </source>
</evidence>
<keyword evidence="7 12" id="KW-1133">Transmembrane helix</keyword>
<evidence type="ECO:0000256" key="1">
    <source>
        <dbReference type="ARBA" id="ARBA00004448"/>
    </source>
</evidence>
<accession>A0AAV5QJT1</accession>
<dbReference type="Proteomes" id="UP001360560">
    <property type="component" value="Unassembled WGS sequence"/>
</dbReference>
<evidence type="ECO:0000256" key="7">
    <source>
        <dbReference type="ARBA" id="ARBA00022989"/>
    </source>
</evidence>
<evidence type="ECO:0000256" key="8">
    <source>
        <dbReference type="ARBA" id="ARBA00023128"/>
    </source>
</evidence>
<evidence type="ECO:0000313" key="14">
    <source>
        <dbReference type="Proteomes" id="UP001360560"/>
    </source>
</evidence>
<feature type="transmembrane region" description="Helical" evidence="12">
    <location>
        <begin position="215"/>
        <end position="235"/>
    </location>
</feature>
<dbReference type="PANTHER" id="PTHR45624">
    <property type="entry name" value="MITOCHONDRIAL BASIC AMINO ACIDS TRANSPORTER-RELATED"/>
    <property type="match status" value="1"/>
</dbReference>
<keyword evidence="9 10" id="KW-0472">Membrane</keyword>
<feature type="transmembrane region" description="Helical" evidence="12">
    <location>
        <begin position="73"/>
        <end position="95"/>
    </location>
</feature>
<sequence>MSEEIDTHLIDNEVPKDKARVIKDITAGTIGGIGQVLTGQPFDTVKVRLQSSNEYKGPMDVVKRLLANEGPAGFYKGVLTPLVGIGACVSIQFAVNEYMKRYYTNKNEGSANKSLTLGQFYMCGIAAGFANAFLTSPIEHIRIRLQTQVSAEGALYKGPVDCIRKIYSASGTAGIFRGLGPTLVRESHGMGIYFATYEFLINESMKTNKVKRTDIPGWQLCAFGGISGITLWMSIYPIDIIKTRLQTDDLKNKAFKNSFQCAKHILQTSGYKAFFNGFSVCLLRAFPANAMTFYAFELAMRALG</sequence>
<evidence type="ECO:0000256" key="4">
    <source>
        <dbReference type="ARBA" id="ARBA00022692"/>
    </source>
</evidence>
<feature type="repeat" description="Solcar" evidence="10">
    <location>
        <begin position="216"/>
        <end position="302"/>
    </location>
</feature>
<feature type="repeat" description="Solcar" evidence="10">
    <location>
        <begin position="118"/>
        <end position="203"/>
    </location>
</feature>
<keyword evidence="4 10" id="KW-0812">Transmembrane</keyword>
<comment type="caution">
    <text evidence="13">The sequence shown here is derived from an EMBL/GenBank/DDBJ whole genome shotgun (WGS) entry which is preliminary data.</text>
</comment>
<dbReference type="InterPro" id="IPR018108">
    <property type="entry name" value="MCP_transmembrane"/>
</dbReference>
<evidence type="ECO:0000256" key="6">
    <source>
        <dbReference type="ARBA" id="ARBA00022792"/>
    </source>
</evidence>
<dbReference type="Gene3D" id="1.50.40.10">
    <property type="entry name" value="Mitochondrial carrier domain"/>
    <property type="match status" value="1"/>
</dbReference>
<evidence type="ECO:0000256" key="12">
    <source>
        <dbReference type="SAM" id="Phobius"/>
    </source>
</evidence>
<dbReference type="InterPro" id="IPR050567">
    <property type="entry name" value="Mitochondrial_Carrier"/>
</dbReference>
<keyword evidence="8" id="KW-0496">Mitochondrion</keyword>
<dbReference type="AlphaFoldDB" id="A0AAV5QJT1"/>
<keyword evidence="3 11" id="KW-0813">Transport</keyword>
<evidence type="ECO:0000256" key="10">
    <source>
        <dbReference type="PROSITE-ProRule" id="PRU00282"/>
    </source>
</evidence>
<keyword evidence="6" id="KW-0999">Mitochondrion inner membrane</keyword>
<keyword evidence="14" id="KW-1185">Reference proteome</keyword>
<evidence type="ECO:0000256" key="11">
    <source>
        <dbReference type="RuleBase" id="RU000488"/>
    </source>
</evidence>
<dbReference type="Pfam" id="PF00153">
    <property type="entry name" value="Mito_carr"/>
    <property type="match status" value="3"/>
</dbReference>
<keyword evidence="5" id="KW-0677">Repeat</keyword>
<dbReference type="SUPFAM" id="SSF103506">
    <property type="entry name" value="Mitochondrial carrier"/>
    <property type="match status" value="1"/>
</dbReference>
<gene>
    <name evidence="13" type="ORF">DASC09_020040</name>
</gene>
<evidence type="ECO:0000256" key="3">
    <source>
        <dbReference type="ARBA" id="ARBA00022448"/>
    </source>
</evidence>